<dbReference type="RefSeq" id="XP_005834977.1">
    <property type="nucleotide sequence ID" value="XM_005834920.1"/>
</dbReference>
<dbReference type="EnsemblProtists" id="EKX47997">
    <property type="protein sequence ID" value="EKX47997"/>
    <property type="gene ID" value="GUITHDRAFT_106082"/>
</dbReference>
<dbReference type="GeneID" id="17304839"/>
<feature type="compositionally biased region" description="Acidic residues" evidence="1">
    <location>
        <begin position="400"/>
        <end position="414"/>
    </location>
</feature>
<dbReference type="AlphaFoldDB" id="L1JI50"/>
<feature type="region of interest" description="Disordered" evidence="1">
    <location>
        <begin position="333"/>
        <end position="359"/>
    </location>
</feature>
<keyword evidence="5" id="KW-1185">Reference proteome</keyword>
<organism evidence="3">
    <name type="scientific">Guillardia theta (strain CCMP2712)</name>
    <name type="common">Cryptophyte</name>
    <dbReference type="NCBI Taxonomy" id="905079"/>
    <lineage>
        <taxon>Eukaryota</taxon>
        <taxon>Cryptophyceae</taxon>
        <taxon>Pyrenomonadales</taxon>
        <taxon>Geminigeraceae</taxon>
        <taxon>Guillardia</taxon>
    </lineage>
</organism>
<evidence type="ECO:0000256" key="1">
    <source>
        <dbReference type="SAM" id="MobiDB-lite"/>
    </source>
</evidence>
<reference evidence="4" key="3">
    <citation type="submission" date="2015-06" db="UniProtKB">
        <authorList>
            <consortium name="EnsemblProtists"/>
        </authorList>
    </citation>
    <scope>IDENTIFICATION</scope>
</reference>
<reference evidence="5" key="2">
    <citation type="submission" date="2012-11" db="EMBL/GenBank/DDBJ databases">
        <authorList>
            <person name="Kuo A."/>
            <person name="Curtis B.A."/>
            <person name="Tanifuji G."/>
            <person name="Burki F."/>
            <person name="Gruber A."/>
            <person name="Irimia M."/>
            <person name="Maruyama S."/>
            <person name="Arias M.C."/>
            <person name="Ball S.G."/>
            <person name="Gile G.H."/>
            <person name="Hirakawa Y."/>
            <person name="Hopkins J.F."/>
            <person name="Rensing S.A."/>
            <person name="Schmutz J."/>
            <person name="Symeonidi A."/>
            <person name="Elias M."/>
            <person name="Eveleigh R.J."/>
            <person name="Herman E.K."/>
            <person name="Klute M.J."/>
            <person name="Nakayama T."/>
            <person name="Obornik M."/>
            <person name="Reyes-Prieto A."/>
            <person name="Armbrust E.V."/>
            <person name="Aves S.J."/>
            <person name="Beiko R.G."/>
            <person name="Coutinho P."/>
            <person name="Dacks J.B."/>
            <person name="Durnford D.G."/>
            <person name="Fast N.M."/>
            <person name="Green B.R."/>
            <person name="Grisdale C."/>
            <person name="Hempe F."/>
            <person name="Henrissat B."/>
            <person name="Hoppner M.P."/>
            <person name="Ishida K.-I."/>
            <person name="Kim E."/>
            <person name="Koreny L."/>
            <person name="Kroth P.G."/>
            <person name="Liu Y."/>
            <person name="Malik S.-B."/>
            <person name="Maier U.G."/>
            <person name="McRose D."/>
            <person name="Mock T."/>
            <person name="Neilson J.A."/>
            <person name="Onodera N.T."/>
            <person name="Poole A.M."/>
            <person name="Pritham E.J."/>
            <person name="Richards T.A."/>
            <person name="Rocap G."/>
            <person name="Roy S.W."/>
            <person name="Sarai C."/>
            <person name="Schaack S."/>
            <person name="Shirato S."/>
            <person name="Slamovits C.H."/>
            <person name="Spencer D.F."/>
            <person name="Suzuki S."/>
            <person name="Worden A.Z."/>
            <person name="Zauner S."/>
            <person name="Barry K."/>
            <person name="Bell C."/>
            <person name="Bharti A.K."/>
            <person name="Crow J.A."/>
            <person name="Grimwood J."/>
            <person name="Kramer R."/>
            <person name="Lindquist E."/>
            <person name="Lucas S."/>
            <person name="Salamov A."/>
            <person name="McFadden G.I."/>
            <person name="Lane C.E."/>
            <person name="Keeling P.J."/>
            <person name="Gray M.W."/>
            <person name="Grigoriev I.V."/>
            <person name="Archibald J.M."/>
        </authorList>
    </citation>
    <scope>NUCLEOTIDE SEQUENCE</scope>
    <source>
        <strain evidence="5">CCMP2712</strain>
    </source>
</reference>
<dbReference type="PaxDb" id="55529-EKX47997"/>
<dbReference type="KEGG" id="gtt:GUITHDRAFT_106082"/>
<accession>L1JI50</accession>
<keyword evidence="2" id="KW-0732">Signal</keyword>
<reference evidence="3 5" key="1">
    <citation type="journal article" date="2012" name="Nature">
        <title>Algal genomes reveal evolutionary mosaicism and the fate of nucleomorphs.</title>
        <authorList>
            <consortium name="DOE Joint Genome Institute"/>
            <person name="Curtis B.A."/>
            <person name="Tanifuji G."/>
            <person name="Burki F."/>
            <person name="Gruber A."/>
            <person name="Irimia M."/>
            <person name="Maruyama S."/>
            <person name="Arias M.C."/>
            <person name="Ball S.G."/>
            <person name="Gile G.H."/>
            <person name="Hirakawa Y."/>
            <person name="Hopkins J.F."/>
            <person name="Kuo A."/>
            <person name="Rensing S.A."/>
            <person name="Schmutz J."/>
            <person name="Symeonidi A."/>
            <person name="Elias M."/>
            <person name="Eveleigh R.J."/>
            <person name="Herman E.K."/>
            <person name="Klute M.J."/>
            <person name="Nakayama T."/>
            <person name="Obornik M."/>
            <person name="Reyes-Prieto A."/>
            <person name="Armbrust E.V."/>
            <person name="Aves S.J."/>
            <person name="Beiko R.G."/>
            <person name="Coutinho P."/>
            <person name="Dacks J.B."/>
            <person name="Durnford D.G."/>
            <person name="Fast N.M."/>
            <person name="Green B.R."/>
            <person name="Grisdale C.J."/>
            <person name="Hempel F."/>
            <person name="Henrissat B."/>
            <person name="Hoppner M.P."/>
            <person name="Ishida K."/>
            <person name="Kim E."/>
            <person name="Koreny L."/>
            <person name="Kroth P.G."/>
            <person name="Liu Y."/>
            <person name="Malik S.B."/>
            <person name="Maier U.G."/>
            <person name="McRose D."/>
            <person name="Mock T."/>
            <person name="Neilson J.A."/>
            <person name="Onodera N.T."/>
            <person name="Poole A.M."/>
            <person name="Pritham E.J."/>
            <person name="Richards T.A."/>
            <person name="Rocap G."/>
            <person name="Roy S.W."/>
            <person name="Sarai C."/>
            <person name="Schaack S."/>
            <person name="Shirato S."/>
            <person name="Slamovits C.H."/>
            <person name="Spencer D.F."/>
            <person name="Suzuki S."/>
            <person name="Worden A.Z."/>
            <person name="Zauner S."/>
            <person name="Barry K."/>
            <person name="Bell C."/>
            <person name="Bharti A.K."/>
            <person name="Crow J.A."/>
            <person name="Grimwood J."/>
            <person name="Kramer R."/>
            <person name="Lindquist E."/>
            <person name="Lucas S."/>
            <person name="Salamov A."/>
            <person name="McFadden G.I."/>
            <person name="Lane C.E."/>
            <person name="Keeling P.J."/>
            <person name="Gray M.W."/>
            <person name="Grigoriev I.V."/>
            <person name="Archibald J.M."/>
        </authorList>
    </citation>
    <scope>NUCLEOTIDE SEQUENCE</scope>
    <source>
        <strain evidence="3 5">CCMP2712</strain>
    </source>
</reference>
<dbReference type="EMBL" id="JH992987">
    <property type="protein sequence ID" value="EKX47997.1"/>
    <property type="molecule type" value="Genomic_DNA"/>
</dbReference>
<feature type="signal peptide" evidence="2">
    <location>
        <begin position="1"/>
        <end position="19"/>
    </location>
</feature>
<evidence type="ECO:0000313" key="5">
    <source>
        <dbReference type="Proteomes" id="UP000011087"/>
    </source>
</evidence>
<feature type="region of interest" description="Disordered" evidence="1">
    <location>
        <begin position="391"/>
        <end position="428"/>
    </location>
</feature>
<dbReference type="HOGENOM" id="CLU_302388_0_0_1"/>
<name>L1JI50_GUITC</name>
<gene>
    <name evidence="3" type="ORF">GUITHDRAFT_106082</name>
</gene>
<dbReference type="Proteomes" id="UP000011087">
    <property type="component" value="Unassembled WGS sequence"/>
</dbReference>
<evidence type="ECO:0000313" key="4">
    <source>
        <dbReference type="EnsemblProtists" id="EKX47997"/>
    </source>
</evidence>
<sequence>MSPVLGMLLLIACRADGMGEEDGKTVVLPSSSHSNHQRELLKDHRTRLHRRIEGRRAVGVAKFEVGGELRRQEDRKGGVLSSFVSHPSQILDQRCWYGRPAACCERLQRKPPVIARPPVLRQSILKRFKLCARRGSEGMKDGDLDDVLEAFAVDIDVGKGAQNQEGGRSTRPTRELMNKISSKTFDVDELSEEEIEMLASEEEERLNRLIENKPPPIQETKQDFKKNVRRFEGQSVVVDDMSMGSETDIFAQANSEEMEAIWNAIQSAVKQEEEEEEEEQGIEEEEPYVVEDVDADLKYSSGDLDAGDFMKLLEDDLDQLQDVETDVIDVSSQTISPSTTDGPEKKMAEQDGPFLRGNEKFSTDVNLRKFDESMEEENFAQDFDFESMKALVSGKQSPPDVEESDADESEEPDGTTEFIDTGDIRDSSLDQTIVPRADGGPQIISENEYEIEIQNAFFRRKIQKWKNKTMADEMSMKYWGRKAPDFVPADPMSLYDGDMSADEAIGNLTEARDLAMAAMEQYANDSFLFTNFIQGMYNLPPLIEIEITDMAKYENLTQEMKKAIDNMEFDRALEIEEQMNGMKYREVPDWDQDKEDMKWFEEGVQRKKGLKWDTDEDFVEIVDRELEDLLEKMDKLGEYFNPETYQIEQARIPFSATPGARFDPKLVGKGIVLSNDGRTATRMEAGRPSFALFSAGQGGAKEPVTRWRIRCDRSISNIFVGVLKIPFAPTEGVASLLATPAWFINSVGLAYRMGPSQKEDEYEVIDKENMTFRDESTRVWEEGFRFNPSYRKEGCEMIVDPLTGDISWFEADEVTKLAEAGAGDEGIADWAELQATWLLTTYGREKVEVDLFRWLQIEKRRMKNETWIDTFNRSVDDGFWDVLVKEVPEPDYEALGYKNYTAEEKELFRREILANLDILKFGDLCHMELLTDGKPAEVRMEFNRAERTLHFRIDNRPDSFLFRNVDADAVPFINLFACGDGVTLLED</sequence>
<evidence type="ECO:0000256" key="2">
    <source>
        <dbReference type="SAM" id="SignalP"/>
    </source>
</evidence>
<feature type="chain" id="PRO_5008771386" evidence="2">
    <location>
        <begin position="20"/>
        <end position="987"/>
    </location>
</feature>
<evidence type="ECO:0000313" key="3">
    <source>
        <dbReference type="EMBL" id="EKX47997.1"/>
    </source>
</evidence>
<proteinExistence type="predicted"/>
<protein>
    <submittedName>
        <fullName evidence="3 4">Uncharacterized protein</fullName>
    </submittedName>
</protein>